<keyword evidence="2" id="KW-1185">Reference proteome</keyword>
<proteinExistence type="predicted"/>
<dbReference type="Proteomes" id="UP001054945">
    <property type="component" value="Unassembled WGS sequence"/>
</dbReference>
<dbReference type="EMBL" id="BPLR01000896">
    <property type="protein sequence ID" value="GIY98197.1"/>
    <property type="molecule type" value="Genomic_DNA"/>
</dbReference>
<reference evidence="1 2" key="1">
    <citation type="submission" date="2021-06" db="EMBL/GenBank/DDBJ databases">
        <title>Caerostris extrusa draft genome.</title>
        <authorList>
            <person name="Kono N."/>
            <person name="Arakawa K."/>
        </authorList>
    </citation>
    <scope>NUCLEOTIDE SEQUENCE [LARGE SCALE GENOMIC DNA]</scope>
</reference>
<accession>A0AAV4XSP8</accession>
<name>A0AAV4XSP8_CAEEX</name>
<gene>
    <name evidence="1" type="ORF">CEXT_643691</name>
</gene>
<evidence type="ECO:0000313" key="1">
    <source>
        <dbReference type="EMBL" id="GIY98197.1"/>
    </source>
</evidence>
<organism evidence="1 2">
    <name type="scientific">Caerostris extrusa</name>
    <name type="common">Bark spider</name>
    <name type="synonym">Caerostris bankana</name>
    <dbReference type="NCBI Taxonomy" id="172846"/>
    <lineage>
        <taxon>Eukaryota</taxon>
        <taxon>Metazoa</taxon>
        <taxon>Ecdysozoa</taxon>
        <taxon>Arthropoda</taxon>
        <taxon>Chelicerata</taxon>
        <taxon>Arachnida</taxon>
        <taxon>Araneae</taxon>
        <taxon>Araneomorphae</taxon>
        <taxon>Entelegynae</taxon>
        <taxon>Araneoidea</taxon>
        <taxon>Araneidae</taxon>
        <taxon>Caerostris</taxon>
    </lineage>
</organism>
<comment type="caution">
    <text evidence="1">The sequence shown here is derived from an EMBL/GenBank/DDBJ whole genome shotgun (WGS) entry which is preliminary data.</text>
</comment>
<evidence type="ECO:0000313" key="2">
    <source>
        <dbReference type="Proteomes" id="UP001054945"/>
    </source>
</evidence>
<dbReference type="AlphaFoldDB" id="A0AAV4XSP8"/>
<protein>
    <submittedName>
        <fullName evidence="1">Uncharacterized protein</fullName>
    </submittedName>
</protein>
<sequence length="212" mass="25488">MVDPSLGCYDSPLVNRRTRCLQSRSRISVRYDGESEHRKRRSSKKYYKSFKAYINYLIETINKMKDRICKGSECICKMYDKLVISIGSRKIKSFVDIGIPWPINKLISPISNRAVETVEDVAESDVLKDSRDFIHLYVSQPIRNFYVANLEKEFQYLKRNFMDYFQSFQSKRIPYIPNKFRTYNKLREMPSLEKTRMVYHWIYFMLCDYIHL</sequence>